<dbReference type="GO" id="GO:0005737">
    <property type="term" value="C:cytoplasm"/>
    <property type="evidence" value="ECO:0007669"/>
    <property type="project" value="TreeGrafter"/>
</dbReference>
<dbReference type="GO" id="GO:0006606">
    <property type="term" value="P:protein import into nucleus"/>
    <property type="evidence" value="ECO:0007669"/>
    <property type="project" value="TreeGrafter"/>
</dbReference>
<name>A0AAV2IIQ5_LYMST</name>
<evidence type="ECO:0008006" key="5">
    <source>
        <dbReference type="Google" id="ProtNLM"/>
    </source>
</evidence>
<dbReference type="PANTHER" id="PTHR15191">
    <property type="entry name" value="PROTEIN CBG20567"/>
    <property type="match status" value="1"/>
</dbReference>
<keyword evidence="1" id="KW-0472">Membrane</keyword>
<accession>A0AAV2IIQ5</accession>
<keyword evidence="4" id="KW-1185">Reference proteome</keyword>
<dbReference type="GO" id="GO:0005634">
    <property type="term" value="C:nucleus"/>
    <property type="evidence" value="ECO:0007669"/>
    <property type="project" value="TreeGrafter"/>
</dbReference>
<proteinExistence type="predicted"/>
<organism evidence="3 4">
    <name type="scientific">Lymnaea stagnalis</name>
    <name type="common">Great pond snail</name>
    <name type="synonym">Helix stagnalis</name>
    <dbReference type="NCBI Taxonomy" id="6523"/>
    <lineage>
        <taxon>Eukaryota</taxon>
        <taxon>Metazoa</taxon>
        <taxon>Spiralia</taxon>
        <taxon>Lophotrochozoa</taxon>
        <taxon>Mollusca</taxon>
        <taxon>Gastropoda</taxon>
        <taxon>Heterobranchia</taxon>
        <taxon>Euthyneura</taxon>
        <taxon>Panpulmonata</taxon>
        <taxon>Hygrophila</taxon>
        <taxon>Lymnaeoidea</taxon>
        <taxon>Lymnaeidae</taxon>
        <taxon>Lymnaea</taxon>
    </lineage>
</organism>
<dbReference type="PANTHER" id="PTHR15191:SF3">
    <property type="entry name" value="PITUITARY TUMOR-TRANSFORMING GENE PROTEIN-BINDING FACTOR"/>
    <property type="match status" value="1"/>
</dbReference>
<reference evidence="3 4" key="1">
    <citation type="submission" date="2024-04" db="EMBL/GenBank/DDBJ databases">
        <authorList>
            <consortium name="Genoscope - CEA"/>
            <person name="William W."/>
        </authorList>
    </citation>
    <scope>NUCLEOTIDE SEQUENCE [LARGE SCALE GENOMIC DNA]</scope>
</reference>
<feature type="chain" id="PRO_5043797014" description="Pituitary tumor-transforming gene 1 protein-interacting protein" evidence="2">
    <location>
        <begin position="37"/>
        <end position="213"/>
    </location>
</feature>
<keyword evidence="1" id="KW-0812">Transmembrane</keyword>
<gene>
    <name evidence="3" type="ORF">GSLYS_00019597001</name>
</gene>
<protein>
    <recommendedName>
        <fullName evidence="5">Pituitary tumor-transforming gene 1 protein-interacting protein</fullName>
    </recommendedName>
</protein>
<sequence>MKITFYGSVIATKEFNMRQIVCLLLLGMLFFFSVLADDTTTEDHTETSTSDRTSTTKSTTLAPSTTFTPEAECGKHNGSCDNCVKNAKCLYCYSDDKCMLYPAGKVLPPSSYCSLDKARWGVCWVNFEALIIAMSVIGGLIIITIASCCIYCCCCRGNNKKKFDKDDAKFESQKMERKVKQDERRSERKGRLDEIRRKYGLVKDDAPYQRFDA</sequence>
<comment type="caution">
    <text evidence="3">The sequence shown here is derived from an EMBL/GenBank/DDBJ whole genome shotgun (WGS) entry which is preliminary data.</text>
</comment>
<evidence type="ECO:0000256" key="1">
    <source>
        <dbReference type="SAM" id="Phobius"/>
    </source>
</evidence>
<feature type="transmembrane region" description="Helical" evidence="1">
    <location>
        <begin position="129"/>
        <end position="153"/>
    </location>
</feature>
<feature type="signal peptide" evidence="2">
    <location>
        <begin position="1"/>
        <end position="36"/>
    </location>
</feature>
<dbReference type="AlphaFoldDB" id="A0AAV2IIQ5"/>
<evidence type="ECO:0000256" key="2">
    <source>
        <dbReference type="SAM" id="SignalP"/>
    </source>
</evidence>
<evidence type="ECO:0000313" key="3">
    <source>
        <dbReference type="EMBL" id="CAL1546220.1"/>
    </source>
</evidence>
<dbReference type="InterPro" id="IPR052304">
    <property type="entry name" value="PTTG1IP"/>
</dbReference>
<keyword evidence="2" id="KW-0732">Signal</keyword>
<dbReference type="Proteomes" id="UP001497497">
    <property type="component" value="Unassembled WGS sequence"/>
</dbReference>
<dbReference type="EMBL" id="CAXITT010000785">
    <property type="protein sequence ID" value="CAL1546220.1"/>
    <property type="molecule type" value="Genomic_DNA"/>
</dbReference>
<keyword evidence="1" id="KW-1133">Transmembrane helix</keyword>
<evidence type="ECO:0000313" key="4">
    <source>
        <dbReference type="Proteomes" id="UP001497497"/>
    </source>
</evidence>